<dbReference type="CDD" id="cd00609">
    <property type="entry name" value="AAT_like"/>
    <property type="match status" value="1"/>
</dbReference>
<dbReference type="GO" id="GO:0030170">
    <property type="term" value="F:pyridoxal phosphate binding"/>
    <property type="evidence" value="ECO:0007669"/>
    <property type="project" value="InterPro"/>
</dbReference>
<name>A0A929WZR6_9BACT</name>
<evidence type="ECO:0000256" key="3">
    <source>
        <dbReference type="ARBA" id="ARBA00022679"/>
    </source>
</evidence>
<evidence type="ECO:0000313" key="6">
    <source>
        <dbReference type="EMBL" id="MBF0970313.1"/>
    </source>
</evidence>
<evidence type="ECO:0000256" key="1">
    <source>
        <dbReference type="ARBA" id="ARBA00001933"/>
    </source>
</evidence>
<evidence type="ECO:0000256" key="4">
    <source>
        <dbReference type="ARBA" id="ARBA00022898"/>
    </source>
</evidence>
<comment type="cofactor">
    <cofactor evidence="1">
        <name>pyridoxal 5'-phosphate</name>
        <dbReference type="ChEBI" id="CHEBI:597326"/>
    </cofactor>
</comment>
<evidence type="ECO:0000259" key="5">
    <source>
        <dbReference type="Pfam" id="PF00155"/>
    </source>
</evidence>
<dbReference type="SUPFAM" id="SSF53383">
    <property type="entry name" value="PLP-dependent transferases"/>
    <property type="match status" value="1"/>
</dbReference>
<accession>A0A929WZR6</accession>
<keyword evidence="4" id="KW-0663">Pyridoxal phosphate</keyword>
<dbReference type="InterPro" id="IPR004839">
    <property type="entry name" value="Aminotransferase_I/II_large"/>
</dbReference>
<dbReference type="GO" id="GO:0008483">
    <property type="term" value="F:transaminase activity"/>
    <property type="evidence" value="ECO:0007669"/>
    <property type="project" value="UniProtKB-KW"/>
</dbReference>
<dbReference type="AlphaFoldDB" id="A0A929WZR6"/>
<dbReference type="InterPro" id="IPR015421">
    <property type="entry name" value="PyrdxlP-dep_Trfase_major"/>
</dbReference>
<dbReference type="InterPro" id="IPR015422">
    <property type="entry name" value="PyrdxlP-dep_Trfase_small"/>
</dbReference>
<dbReference type="InterPro" id="IPR015424">
    <property type="entry name" value="PyrdxlP-dep_Trfase"/>
</dbReference>
<dbReference type="Gene3D" id="3.40.640.10">
    <property type="entry name" value="Type I PLP-dependent aspartate aminotransferase-like (Major domain)"/>
    <property type="match status" value="1"/>
</dbReference>
<dbReference type="Gene3D" id="3.90.1150.10">
    <property type="entry name" value="Aspartate Aminotransferase, domain 1"/>
    <property type="match status" value="1"/>
</dbReference>
<sequence length="346" mass="39188">MKKLQQLLLPHIHQILEQPLKVETPETEKAKILLHNNESPYNTPNNRFPEKHPSQLYEALSRQRKIRQDCIFATEGLDHLFSLFLRLFCAPSLDNIVVAAPSSQLVSRQAAWHNITCLTINLGEHFCFSADNVLAACDEHTKLIYLCNPNDISGLCFDPKEIVKLLAQFEGIVLIDESYIDFSSQKTLLPAIEEHSNAVIIQTFSYAWASAGLNLYVAYGIPELINYLQQIAAPQGINTPTVTQTLQILSRPVDAHKWTQQIIEERGRLIPALQLLPFCEKVYPSEANFVLIRTSEAEKLHAYLKARGIKVLFLPQLFPQHDFLRITVGLPNENVALLGALRTYRS</sequence>
<dbReference type="Pfam" id="PF00155">
    <property type="entry name" value="Aminotran_1_2"/>
    <property type="match status" value="1"/>
</dbReference>
<reference evidence="6" key="1">
    <citation type="submission" date="2020-04" db="EMBL/GenBank/DDBJ databases">
        <title>Deep metagenomics examines the oral microbiome during advanced dental caries in children, revealing novel taxa and co-occurrences with host molecules.</title>
        <authorList>
            <person name="Baker J.L."/>
            <person name="Morton J.T."/>
            <person name="Dinis M."/>
            <person name="Alvarez R."/>
            <person name="Tran N.C."/>
            <person name="Knight R."/>
            <person name="Edlund A."/>
        </authorList>
    </citation>
    <scope>NUCLEOTIDE SEQUENCE</scope>
    <source>
        <strain evidence="6">JCVI_34_bin.1</strain>
    </source>
</reference>
<gene>
    <name evidence="6" type="ORF">HXK21_04660</name>
</gene>
<comment type="caution">
    <text evidence="6">The sequence shown here is derived from an EMBL/GenBank/DDBJ whole genome shotgun (WGS) entry which is preliminary data.</text>
</comment>
<dbReference type="EMBL" id="JABZGR010000010">
    <property type="protein sequence ID" value="MBF0970313.1"/>
    <property type="molecule type" value="Genomic_DNA"/>
</dbReference>
<feature type="domain" description="Aminotransferase class I/classII large" evidence="5">
    <location>
        <begin position="64"/>
        <end position="336"/>
    </location>
</feature>
<dbReference type="PANTHER" id="PTHR42885:SF2">
    <property type="entry name" value="HISTIDINOL-PHOSPHATE AMINOTRANSFERASE"/>
    <property type="match status" value="1"/>
</dbReference>
<proteinExistence type="predicted"/>
<dbReference type="Proteomes" id="UP000704068">
    <property type="component" value="Unassembled WGS sequence"/>
</dbReference>
<keyword evidence="3" id="KW-0808">Transferase</keyword>
<organism evidence="6 7">
    <name type="scientific">Alloprevotella tannerae</name>
    <dbReference type="NCBI Taxonomy" id="76122"/>
    <lineage>
        <taxon>Bacteria</taxon>
        <taxon>Pseudomonadati</taxon>
        <taxon>Bacteroidota</taxon>
        <taxon>Bacteroidia</taxon>
        <taxon>Bacteroidales</taxon>
        <taxon>Prevotellaceae</taxon>
        <taxon>Alloprevotella</taxon>
    </lineage>
</organism>
<dbReference type="RefSeq" id="WP_303763642.1">
    <property type="nucleotide sequence ID" value="NZ_JABZGR010000010.1"/>
</dbReference>
<keyword evidence="2 6" id="KW-0032">Aminotransferase</keyword>
<protein>
    <submittedName>
        <fullName evidence="6">Aminotransferase class I/II-fold pyridoxal phosphate-dependent enzyme</fullName>
    </submittedName>
</protein>
<dbReference type="PANTHER" id="PTHR42885">
    <property type="entry name" value="HISTIDINOL-PHOSPHATE AMINOTRANSFERASE-RELATED"/>
    <property type="match status" value="1"/>
</dbReference>
<evidence type="ECO:0000256" key="2">
    <source>
        <dbReference type="ARBA" id="ARBA00022576"/>
    </source>
</evidence>
<evidence type="ECO:0000313" key="7">
    <source>
        <dbReference type="Proteomes" id="UP000704068"/>
    </source>
</evidence>